<dbReference type="EMBL" id="VSSQ01007431">
    <property type="protein sequence ID" value="MPM35899.1"/>
    <property type="molecule type" value="Genomic_DNA"/>
</dbReference>
<gene>
    <name evidence="1" type="ORF">SDC9_82493</name>
</gene>
<organism evidence="1">
    <name type="scientific">bioreactor metagenome</name>
    <dbReference type="NCBI Taxonomy" id="1076179"/>
    <lineage>
        <taxon>unclassified sequences</taxon>
        <taxon>metagenomes</taxon>
        <taxon>ecological metagenomes</taxon>
    </lineage>
</organism>
<evidence type="ECO:0000313" key="1">
    <source>
        <dbReference type="EMBL" id="MPM35899.1"/>
    </source>
</evidence>
<sequence>MDKVGNAPVKGAQDYIRVNKADDGGSGLLQTLEQIVDIDKGPAEAFLRVSGRRNKLHLGVYGCKQFNFLGVVESDDMNARVKPGLACGFLHGVFLAGGKRSG</sequence>
<comment type="caution">
    <text evidence="1">The sequence shown here is derived from an EMBL/GenBank/DDBJ whole genome shotgun (WGS) entry which is preliminary data.</text>
</comment>
<accession>A0A644Z5N5</accession>
<proteinExistence type="predicted"/>
<reference evidence="1" key="1">
    <citation type="submission" date="2019-08" db="EMBL/GenBank/DDBJ databases">
        <authorList>
            <person name="Kucharzyk K."/>
            <person name="Murdoch R.W."/>
            <person name="Higgins S."/>
            <person name="Loffler F."/>
        </authorList>
    </citation>
    <scope>NUCLEOTIDE SEQUENCE</scope>
</reference>
<dbReference type="AlphaFoldDB" id="A0A644Z5N5"/>
<name>A0A644Z5N5_9ZZZZ</name>
<protein>
    <submittedName>
        <fullName evidence="1">Uncharacterized protein</fullName>
    </submittedName>
</protein>